<evidence type="ECO:0000256" key="1">
    <source>
        <dbReference type="SAM" id="MobiDB-lite"/>
    </source>
</evidence>
<proteinExistence type="predicted"/>
<accession>A0A2P2N6H0</accession>
<evidence type="ECO:0000313" key="2">
    <source>
        <dbReference type="EMBL" id="MBX38030.1"/>
    </source>
</evidence>
<reference evidence="2" key="1">
    <citation type="submission" date="2018-02" db="EMBL/GenBank/DDBJ databases">
        <title>Rhizophora mucronata_Transcriptome.</title>
        <authorList>
            <person name="Meera S.P."/>
            <person name="Sreeshan A."/>
            <person name="Augustine A."/>
        </authorList>
    </citation>
    <scope>NUCLEOTIDE SEQUENCE</scope>
    <source>
        <tissue evidence="2">Leaf</tissue>
    </source>
</reference>
<protein>
    <submittedName>
        <fullName evidence="2">Uncharacterized protein</fullName>
    </submittedName>
</protein>
<dbReference type="AlphaFoldDB" id="A0A2P2N6H0"/>
<dbReference type="EMBL" id="GGEC01057546">
    <property type="protein sequence ID" value="MBX38030.1"/>
    <property type="molecule type" value="Transcribed_RNA"/>
</dbReference>
<name>A0A2P2N6H0_RHIMU</name>
<feature type="region of interest" description="Disordered" evidence="1">
    <location>
        <begin position="1"/>
        <end position="30"/>
    </location>
</feature>
<organism evidence="2">
    <name type="scientific">Rhizophora mucronata</name>
    <name type="common">Asiatic mangrove</name>
    <dbReference type="NCBI Taxonomy" id="61149"/>
    <lineage>
        <taxon>Eukaryota</taxon>
        <taxon>Viridiplantae</taxon>
        <taxon>Streptophyta</taxon>
        <taxon>Embryophyta</taxon>
        <taxon>Tracheophyta</taxon>
        <taxon>Spermatophyta</taxon>
        <taxon>Magnoliopsida</taxon>
        <taxon>eudicotyledons</taxon>
        <taxon>Gunneridae</taxon>
        <taxon>Pentapetalae</taxon>
        <taxon>rosids</taxon>
        <taxon>fabids</taxon>
        <taxon>Malpighiales</taxon>
        <taxon>Rhizophoraceae</taxon>
        <taxon>Rhizophora</taxon>
    </lineage>
</organism>
<sequence length="30" mass="3678">MSFGKHISKYHNPIYKMPRKQLNHKDSQTY</sequence>